<sequence length="91" mass="10229">MAVAEIVFSDDLNTKNPNLVPYTPVMWQKLVRLGPQEYASALAIMKQDDTDETMLDMVKKLRAYGNTVHGPAHARIAAVKTCLRKLEDKIE</sequence>
<reference evidence="1" key="1">
    <citation type="submission" date="2019-04" db="EMBL/GenBank/DDBJ databases">
        <title>Genome assembly of Zosterops borbonicus 15179.</title>
        <authorList>
            <person name="Leroy T."/>
            <person name="Anselmetti Y."/>
            <person name="Tilak M.-K."/>
            <person name="Nabholz B."/>
        </authorList>
    </citation>
    <scope>NUCLEOTIDE SEQUENCE</scope>
    <source>
        <strain evidence="1">HGM_15179</strain>
        <tissue evidence="1">Muscle</tissue>
    </source>
</reference>
<evidence type="ECO:0000313" key="2">
    <source>
        <dbReference type="Proteomes" id="UP000796761"/>
    </source>
</evidence>
<dbReference type="OrthoDB" id="10329411at2759"/>
<dbReference type="Proteomes" id="UP000796761">
    <property type="component" value="Unassembled WGS sequence"/>
</dbReference>
<proteinExistence type="predicted"/>
<dbReference type="EMBL" id="SWJQ01002680">
    <property type="protein sequence ID" value="TRZ06275.1"/>
    <property type="molecule type" value="Genomic_DNA"/>
</dbReference>
<organism evidence="1 2">
    <name type="scientific">Zosterops borbonicus</name>
    <dbReference type="NCBI Taxonomy" id="364589"/>
    <lineage>
        <taxon>Eukaryota</taxon>
        <taxon>Metazoa</taxon>
        <taxon>Chordata</taxon>
        <taxon>Craniata</taxon>
        <taxon>Vertebrata</taxon>
        <taxon>Euteleostomi</taxon>
        <taxon>Archelosauria</taxon>
        <taxon>Archosauria</taxon>
        <taxon>Dinosauria</taxon>
        <taxon>Saurischia</taxon>
        <taxon>Theropoda</taxon>
        <taxon>Coelurosauria</taxon>
        <taxon>Aves</taxon>
        <taxon>Neognathae</taxon>
        <taxon>Neoaves</taxon>
        <taxon>Telluraves</taxon>
        <taxon>Australaves</taxon>
        <taxon>Passeriformes</taxon>
        <taxon>Sylvioidea</taxon>
        <taxon>Zosteropidae</taxon>
        <taxon>Zosterops</taxon>
    </lineage>
</organism>
<comment type="caution">
    <text evidence="1">The sequence shown here is derived from an EMBL/GenBank/DDBJ whole genome shotgun (WGS) entry which is preliminary data.</text>
</comment>
<name>A0A8K1D6W0_9PASS</name>
<protein>
    <submittedName>
        <fullName evidence="1">Uncharacterized protein</fullName>
    </submittedName>
</protein>
<dbReference type="AlphaFoldDB" id="A0A8K1D6W0"/>
<evidence type="ECO:0000313" key="1">
    <source>
        <dbReference type="EMBL" id="TRZ06275.1"/>
    </source>
</evidence>
<keyword evidence="2" id="KW-1185">Reference proteome</keyword>
<gene>
    <name evidence="1" type="ORF">HGM15179_020832</name>
</gene>
<accession>A0A8K1D6W0</accession>